<evidence type="ECO:0000313" key="2">
    <source>
        <dbReference type="EMBL" id="KAF2006384.1"/>
    </source>
</evidence>
<keyword evidence="1" id="KW-1133">Transmembrane helix</keyword>
<gene>
    <name evidence="2" type="ORF">P154DRAFT_258454</name>
</gene>
<organism evidence="2 3">
    <name type="scientific">Amniculicola lignicola CBS 123094</name>
    <dbReference type="NCBI Taxonomy" id="1392246"/>
    <lineage>
        <taxon>Eukaryota</taxon>
        <taxon>Fungi</taxon>
        <taxon>Dikarya</taxon>
        <taxon>Ascomycota</taxon>
        <taxon>Pezizomycotina</taxon>
        <taxon>Dothideomycetes</taxon>
        <taxon>Pleosporomycetidae</taxon>
        <taxon>Pleosporales</taxon>
        <taxon>Amniculicolaceae</taxon>
        <taxon>Amniculicola</taxon>
    </lineage>
</organism>
<dbReference type="Proteomes" id="UP000799779">
    <property type="component" value="Unassembled WGS sequence"/>
</dbReference>
<evidence type="ECO:0000313" key="3">
    <source>
        <dbReference type="Proteomes" id="UP000799779"/>
    </source>
</evidence>
<feature type="transmembrane region" description="Helical" evidence="1">
    <location>
        <begin position="30"/>
        <end position="52"/>
    </location>
</feature>
<proteinExistence type="predicted"/>
<dbReference type="EMBL" id="ML977560">
    <property type="protein sequence ID" value="KAF2006384.1"/>
    <property type="molecule type" value="Genomic_DNA"/>
</dbReference>
<keyword evidence="1" id="KW-0472">Membrane</keyword>
<reference evidence="2" key="1">
    <citation type="journal article" date="2020" name="Stud. Mycol.">
        <title>101 Dothideomycetes genomes: a test case for predicting lifestyles and emergence of pathogens.</title>
        <authorList>
            <person name="Haridas S."/>
            <person name="Albert R."/>
            <person name="Binder M."/>
            <person name="Bloem J."/>
            <person name="Labutti K."/>
            <person name="Salamov A."/>
            <person name="Andreopoulos B."/>
            <person name="Baker S."/>
            <person name="Barry K."/>
            <person name="Bills G."/>
            <person name="Bluhm B."/>
            <person name="Cannon C."/>
            <person name="Castanera R."/>
            <person name="Culley D."/>
            <person name="Daum C."/>
            <person name="Ezra D."/>
            <person name="Gonzalez J."/>
            <person name="Henrissat B."/>
            <person name="Kuo A."/>
            <person name="Liang C."/>
            <person name="Lipzen A."/>
            <person name="Lutzoni F."/>
            <person name="Magnuson J."/>
            <person name="Mondo S."/>
            <person name="Nolan M."/>
            <person name="Ohm R."/>
            <person name="Pangilinan J."/>
            <person name="Park H.-J."/>
            <person name="Ramirez L."/>
            <person name="Alfaro M."/>
            <person name="Sun H."/>
            <person name="Tritt A."/>
            <person name="Yoshinaga Y."/>
            <person name="Zwiers L.-H."/>
            <person name="Turgeon B."/>
            <person name="Goodwin S."/>
            <person name="Spatafora J."/>
            <person name="Crous P."/>
            <person name="Grigoriev I."/>
        </authorList>
    </citation>
    <scope>NUCLEOTIDE SEQUENCE</scope>
    <source>
        <strain evidence="2">CBS 123094</strain>
    </source>
</reference>
<name>A0A6A5WZF0_9PLEO</name>
<keyword evidence="3" id="KW-1185">Reference proteome</keyword>
<accession>A0A6A5WZF0</accession>
<protein>
    <submittedName>
        <fullName evidence="2">Uncharacterized protein</fullName>
    </submittedName>
</protein>
<evidence type="ECO:0000256" key="1">
    <source>
        <dbReference type="SAM" id="Phobius"/>
    </source>
</evidence>
<sequence>MCNQSNRSAFFINEEKQVPNAFSTRRPRHLVWCCLLIPYSYIEVFFFLFYYLDGVSVGVAMIHIAVEVNTGIRTGSLFTCLIIGDDLRPSARPSCQHGLHIGAKSNIGPFSRLFCPGGSDGGFGPLPRLVTKTAS</sequence>
<dbReference type="AlphaFoldDB" id="A0A6A5WZF0"/>
<keyword evidence="1" id="KW-0812">Transmembrane</keyword>